<evidence type="ECO:0000256" key="14">
    <source>
        <dbReference type="PROSITE-ProRule" id="PRU01360"/>
    </source>
</evidence>
<dbReference type="EMBL" id="JAAEBW010000011">
    <property type="protein sequence ID" value="MBM1196940.1"/>
    <property type="molecule type" value="Genomic_DNA"/>
</dbReference>
<evidence type="ECO:0000256" key="16">
    <source>
        <dbReference type="RuleBase" id="RU003357"/>
    </source>
</evidence>
<feature type="domain" description="TonB-dependent receptor-like beta-barrel" evidence="18">
    <location>
        <begin position="255"/>
        <end position="701"/>
    </location>
</feature>
<evidence type="ECO:0000256" key="6">
    <source>
        <dbReference type="ARBA" id="ARBA00022692"/>
    </source>
</evidence>
<evidence type="ECO:0000256" key="2">
    <source>
        <dbReference type="ARBA" id="ARBA00009810"/>
    </source>
</evidence>
<keyword evidence="21" id="KW-1185">Reference proteome</keyword>
<evidence type="ECO:0000256" key="7">
    <source>
        <dbReference type="ARBA" id="ARBA00022729"/>
    </source>
</evidence>
<dbReference type="InterPro" id="IPR010105">
    <property type="entry name" value="TonB_sidphr_rcpt"/>
</dbReference>
<keyword evidence="10 16" id="KW-0798">TonB box</keyword>
<dbReference type="Gene3D" id="2.170.130.10">
    <property type="entry name" value="TonB-dependent receptor, plug domain"/>
    <property type="match status" value="1"/>
</dbReference>
<keyword evidence="9" id="KW-0406">Ion transport</keyword>
<evidence type="ECO:0000259" key="19">
    <source>
        <dbReference type="Pfam" id="PF07715"/>
    </source>
</evidence>
<evidence type="ECO:0000256" key="15">
    <source>
        <dbReference type="PROSITE-ProRule" id="PRU10144"/>
    </source>
</evidence>
<accession>A0ABS1ZKH6</accession>
<evidence type="ECO:0000256" key="3">
    <source>
        <dbReference type="ARBA" id="ARBA00022448"/>
    </source>
</evidence>
<protein>
    <submittedName>
        <fullName evidence="20">TonB-dependent siderophore receptor</fullName>
    </submittedName>
</protein>
<evidence type="ECO:0000313" key="21">
    <source>
        <dbReference type="Proteomes" id="UP000809529"/>
    </source>
</evidence>
<dbReference type="CDD" id="cd01347">
    <property type="entry name" value="ligand_gated_channel"/>
    <property type="match status" value="1"/>
</dbReference>
<keyword evidence="4 14" id="KW-1134">Transmembrane beta strand</keyword>
<proteinExistence type="inferred from homology"/>
<dbReference type="InterPro" id="IPR012910">
    <property type="entry name" value="Plug_dom"/>
</dbReference>
<evidence type="ECO:0000256" key="17">
    <source>
        <dbReference type="SAM" id="SignalP"/>
    </source>
</evidence>
<reference evidence="20 21" key="1">
    <citation type="submission" date="2020-01" db="EMBL/GenBank/DDBJ databases">
        <title>Comparative genomics of meat spoilage bacteria.</title>
        <authorList>
            <person name="Hilgarth M."/>
            <person name="Vogel R.F."/>
        </authorList>
    </citation>
    <scope>NUCLEOTIDE SEQUENCE [LARGE SCALE GENOMIC DNA]</scope>
    <source>
        <strain evidence="20 21">TMW2.2077</strain>
    </source>
</reference>
<organism evidence="20 21">
    <name type="scientific">Pseudomonas weihenstephanensis</name>
    <dbReference type="NCBI Taxonomy" id="1608994"/>
    <lineage>
        <taxon>Bacteria</taxon>
        <taxon>Pseudomonadati</taxon>
        <taxon>Pseudomonadota</taxon>
        <taxon>Gammaproteobacteria</taxon>
        <taxon>Pseudomonadales</taxon>
        <taxon>Pseudomonadaceae</taxon>
        <taxon>Pseudomonas</taxon>
    </lineage>
</organism>
<evidence type="ECO:0000256" key="12">
    <source>
        <dbReference type="ARBA" id="ARBA00023170"/>
    </source>
</evidence>
<evidence type="ECO:0000256" key="10">
    <source>
        <dbReference type="ARBA" id="ARBA00023077"/>
    </source>
</evidence>
<evidence type="ECO:0000256" key="8">
    <source>
        <dbReference type="ARBA" id="ARBA00023004"/>
    </source>
</evidence>
<sequence length="731" mass="78676">MLPTPPQPFRLTPIAATLIGCLSACAGFTVHADQAASGTLTLDPTAVSADAPPQNALPSVYSGGQVARGGELGVLGSQDIMDVPFTMSSYTSQLIEDQQAENLGDVLLNDASVRQSFGYGNASQIFVIRGLPLSTDDISYNGLYGVLPRQVISADNLERVEVFKGPNAFINGVTPTGSGVGGGINLQPKRALDTPTRRFTTDISSDGRIGEHLDLGQRFGTDNQFGLRMNLAQREGDTAIDDENQRTKLFALGLDYRGDRLRVSTDFGYQKQRINGNRNVVYAGAKLTDIPHAPDADHNYSQKWTSTELEDTFGMARAEYDLNDHWTAYAAAGAKHTREVGNYSTPTLVNSAGATTASNMFVAHDEDNRSAMAGLRGKFQTGPVSHQVNLGLSGIWTQQRSAYDLSATFNNNLYDTVDVPKPAPGKYVGGDINDPGIVGKTINRSVALSDTVGFVDDRILVTYGLRKQTLKVDGWNYKGTRSAAYDESITTPVYGIVLKPWDNVSLYANRIEGLAQGPTAPASAGGSPVANAGEVFAPARSKQVEAGIKYDHGTFGASLGVYRIEKPSDGYTNADNVYVRQGTQRNRGVEMNIYGEPIDGLRLLAGATVMDTELRDTKNGANDGNRAIGVPKFQYNLGADWDVPGLQGVALNARMLRTGGQYVNEANTLSIPAWNRFDLGARYSFEVEQRAITLRANLENVANTNYWASANGGYLSQGEPRSLKVSATVDF</sequence>
<evidence type="ECO:0000256" key="5">
    <source>
        <dbReference type="ARBA" id="ARBA00022496"/>
    </source>
</evidence>
<keyword evidence="13 14" id="KW-0998">Cell outer membrane</keyword>
<comment type="subcellular location">
    <subcellularLocation>
        <location evidence="1 14">Cell outer membrane</location>
        <topology evidence="1 14">Multi-pass membrane protein</topology>
    </subcellularLocation>
</comment>
<dbReference type="InterPro" id="IPR039426">
    <property type="entry name" value="TonB-dep_rcpt-like"/>
</dbReference>
<evidence type="ECO:0000256" key="9">
    <source>
        <dbReference type="ARBA" id="ARBA00023065"/>
    </source>
</evidence>
<comment type="caution">
    <text evidence="20">The sequence shown here is derived from an EMBL/GenBank/DDBJ whole genome shotgun (WGS) entry which is preliminary data.</text>
</comment>
<comment type="similarity">
    <text evidence="2 14 16">Belongs to the TonB-dependent receptor family.</text>
</comment>
<dbReference type="InterPro" id="IPR000531">
    <property type="entry name" value="Beta-barrel_TonB"/>
</dbReference>
<evidence type="ECO:0000256" key="4">
    <source>
        <dbReference type="ARBA" id="ARBA00022452"/>
    </source>
</evidence>
<name>A0ABS1ZKH6_9PSED</name>
<dbReference type="SUPFAM" id="SSF56935">
    <property type="entry name" value="Porins"/>
    <property type="match status" value="1"/>
</dbReference>
<evidence type="ECO:0000256" key="1">
    <source>
        <dbReference type="ARBA" id="ARBA00004571"/>
    </source>
</evidence>
<keyword evidence="7 17" id="KW-0732">Signal</keyword>
<feature type="chain" id="PRO_5046306193" evidence="17">
    <location>
        <begin position="33"/>
        <end position="731"/>
    </location>
</feature>
<dbReference type="InterPro" id="IPR037066">
    <property type="entry name" value="Plug_dom_sf"/>
</dbReference>
<feature type="short sequence motif" description="TonB C-terminal box" evidence="15">
    <location>
        <begin position="714"/>
        <end position="731"/>
    </location>
</feature>
<dbReference type="Proteomes" id="UP000809529">
    <property type="component" value="Unassembled WGS sequence"/>
</dbReference>
<gene>
    <name evidence="20" type="ORF">GYN02_17395</name>
</gene>
<evidence type="ECO:0000313" key="20">
    <source>
        <dbReference type="EMBL" id="MBM1196940.1"/>
    </source>
</evidence>
<evidence type="ECO:0000259" key="18">
    <source>
        <dbReference type="Pfam" id="PF00593"/>
    </source>
</evidence>
<keyword evidence="6 14" id="KW-0812">Transmembrane</keyword>
<keyword evidence="11 14" id="KW-0472">Membrane</keyword>
<feature type="domain" description="TonB-dependent receptor plug" evidence="19">
    <location>
        <begin position="80"/>
        <end position="173"/>
    </location>
</feature>
<dbReference type="InterPro" id="IPR036942">
    <property type="entry name" value="Beta-barrel_TonB_sf"/>
</dbReference>
<evidence type="ECO:0000256" key="13">
    <source>
        <dbReference type="ARBA" id="ARBA00023237"/>
    </source>
</evidence>
<dbReference type="PROSITE" id="PS01156">
    <property type="entry name" value="TONB_DEPENDENT_REC_2"/>
    <property type="match status" value="1"/>
</dbReference>
<dbReference type="Pfam" id="PF07715">
    <property type="entry name" value="Plug"/>
    <property type="match status" value="1"/>
</dbReference>
<dbReference type="Pfam" id="PF00593">
    <property type="entry name" value="TonB_dep_Rec_b-barrel"/>
    <property type="match status" value="1"/>
</dbReference>
<evidence type="ECO:0000256" key="11">
    <source>
        <dbReference type="ARBA" id="ARBA00023136"/>
    </source>
</evidence>
<feature type="signal peptide" evidence="17">
    <location>
        <begin position="1"/>
        <end position="32"/>
    </location>
</feature>
<keyword evidence="8" id="KW-0408">Iron</keyword>
<dbReference type="Gene3D" id="2.40.170.20">
    <property type="entry name" value="TonB-dependent receptor, beta-barrel domain"/>
    <property type="match status" value="1"/>
</dbReference>
<keyword evidence="3 14" id="KW-0813">Transport</keyword>
<dbReference type="NCBIfam" id="TIGR01783">
    <property type="entry name" value="TonB-siderophor"/>
    <property type="match status" value="1"/>
</dbReference>
<keyword evidence="5" id="KW-0410">Iron transport</keyword>
<dbReference type="PANTHER" id="PTHR32552">
    <property type="entry name" value="FERRICHROME IRON RECEPTOR-RELATED"/>
    <property type="match status" value="1"/>
</dbReference>
<dbReference type="PROSITE" id="PS52016">
    <property type="entry name" value="TONB_DEPENDENT_REC_3"/>
    <property type="match status" value="1"/>
</dbReference>
<keyword evidence="12 20" id="KW-0675">Receptor</keyword>
<dbReference type="InterPro" id="IPR010917">
    <property type="entry name" value="TonB_rcpt_CS"/>
</dbReference>
<dbReference type="PANTHER" id="PTHR32552:SF82">
    <property type="entry name" value="FCUA PROTEIN"/>
    <property type="match status" value="1"/>
</dbReference>